<dbReference type="RefSeq" id="WP_026130236.1">
    <property type="nucleotide sequence ID" value="NZ_CP035467.1"/>
</dbReference>
<dbReference type="AlphaFoldDB" id="A0A4P9ULI3"/>
<keyword evidence="2" id="KW-1185">Reference proteome</keyword>
<dbReference type="KEGG" id="mbur:EQU24_01080"/>
<dbReference type="OrthoDB" id="5917027at2"/>
<protein>
    <submittedName>
        <fullName evidence="1">Uncharacterized protein</fullName>
    </submittedName>
</protein>
<evidence type="ECO:0000313" key="1">
    <source>
        <dbReference type="EMBL" id="QCW81001.1"/>
    </source>
</evidence>
<dbReference type="Proteomes" id="UP000305881">
    <property type="component" value="Chromosome"/>
</dbReference>
<accession>A0A4P9ULI3</accession>
<name>A0A4P9ULI3_METBY</name>
<sequence>MPEAEVSLRLALYIARNQYATGDVDVAIDGAQVRNLNKIHFPMDKFLRDEGLIAVTRSGDSWQGVYKIADSQSKLKIHSSPGLGDVVATLRNGRRLRVESKKGKLQRSKSSSEYPLLREAIGQLMTVSEVSDIDLLGVAVPHSTKFAELSSRWSSAPLIQRVGIIIICVHRSGLVDGLPAIAEPSNAPESRSRTF</sequence>
<reference evidence="2" key="1">
    <citation type="journal article" date="2019" name="J. Bacteriol.">
        <title>A Mutagenic Screen Identifies a TonB-Dependent Receptor Required for the Lanthanide Metal Switch in the Type I Methanotroph 'Methylotuvimicrobium buryatense' 5GB1C.</title>
        <authorList>
            <person name="Groom J.D."/>
            <person name="Ford S.M."/>
            <person name="Pesesky M.W."/>
            <person name="Lidstrom M.E."/>
        </authorList>
    </citation>
    <scope>NUCLEOTIDE SEQUENCE [LARGE SCALE GENOMIC DNA]</scope>
    <source>
        <strain evidence="2">5GB1C</strain>
    </source>
</reference>
<evidence type="ECO:0000313" key="2">
    <source>
        <dbReference type="Proteomes" id="UP000305881"/>
    </source>
</evidence>
<gene>
    <name evidence="1" type="ORF">EQU24_01080</name>
</gene>
<dbReference type="EMBL" id="CP035467">
    <property type="protein sequence ID" value="QCW81001.1"/>
    <property type="molecule type" value="Genomic_DNA"/>
</dbReference>
<proteinExistence type="predicted"/>
<dbReference type="STRING" id="675511.GCA_000341735_02796"/>
<organism evidence="1 2">
    <name type="scientific">Methylotuvimicrobium buryatense</name>
    <name type="common">Methylomicrobium buryatense</name>
    <dbReference type="NCBI Taxonomy" id="95641"/>
    <lineage>
        <taxon>Bacteria</taxon>
        <taxon>Pseudomonadati</taxon>
        <taxon>Pseudomonadota</taxon>
        <taxon>Gammaproteobacteria</taxon>
        <taxon>Methylococcales</taxon>
        <taxon>Methylococcaceae</taxon>
        <taxon>Methylotuvimicrobium</taxon>
    </lineage>
</organism>